<evidence type="ECO:0000313" key="2">
    <source>
        <dbReference type="Proteomes" id="UP000447434"/>
    </source>
</evidence>
<name>A0A6A4QU03_LUPAL</name>
<comment type="caution">
    <text evidence="1">The sequence shown here is derived from an EMBL/GenBank/DDBJ whole genome shotgun (WGS) entry which is preliminary data.</text>
</comment>
<reference evidence="2" key="1">
    <citation type="journal article" date="2020" name="Nat. Commun.">
        <title>Genome sequence of the cluster root forming white lupin.</title>
        <authorList>
            <person name="Hufnagel B."/>
            <person name="Marques A."/>
            <person name="Soriano A."/>
            <person name="Marques L."/>
            <person name="Divol F."/>
            <person name="Doumas P."/>
            <person name="Sallet E."/>
            <person name="Mancinotti D."/>
            <person name="Carrere S."/>
            <person name="Marande W."/>
            <person name="Arribat S."/>
            <person name="Keller J."/>
            <person name="Huneau C."/>
            <person name="Blein T."/>
            <person name="Aime D."/>
            <person name="Laguerre M."/>
            <person name="Taylor J."/>
            <person name="Schubert V."/>
            <person name="Nelson M."/>
            <person name="Geu-Flores F."/>
            <person name="Crespi M."/>
            <person name="Gallardo-Guerrero K."/>
            <person name="Delaux P.-M."/>
            <person name="Salse J."/>
            <person name="Berges H."/>
            <person name="Guyot R."/>
            <person name="Gouzy J."/>
            <person name="Peret B."/>
        </authorList>
    </citation>
    <scope>NUCLEOTIDE SEQUENCE [LARGE SCALE GENOMIC DNA]</scope>
    <source>
        <strain evidence="2">cv. Amiga</strain>
    </source>
</reference>
<proteinExistence type="predicted"/>
<sequence length="118" mass="12839">MSCSSLGTFPNSSSHISFQSKYVGPANGRPFTFTPIWSDTSSNVMVHSPCGRWKVCVSGLHLSTRAVIKLGSMLKDRRLDNFEKPVSCNISFSNGSSSKLFTCLILITSLDGSCKIIK</sequence>
<gene>
    <name evidence="1" type="ORF">Lalb_Chr03g0034331</name>
</gene>
<dbReference type="AlphaFoldDB" id="A0A6A4QU03"/>
<keyword evidence="2" id="KW-1185">Reference proteome</keyword>
<organism evidence="1 2">
    <name type="scientific">Lupinus albus</name>
    <name type="common">White lupine</name>
    <name type="synonym">Lupinus termis</name>
    <dbReference type="NCBI Taxonomy" id="3870"/>
    <lineage>
        <taxon>Eukaryota</taxon>
        <taxon>Viridiplantae</taxon>
        <taxon>Streptophyta</taxon>
        <taxon>Embryophyta</taxon>
        <taxon>Tracheophyta</taxon>
        <taxon>Spermatophyta</taxon>
        <taxon>Magnoliopsida</taxon>
        <taxon>eudicotyledons</taxon>
        <taxon>Gunneridae</taxon>
        <taxon>Pentapetalae</taxon>
        <taxon>rosids</taxon>
        <taxon>fabids</taxon>
        <taxon>Fabales</taxon>
        <taxon>Fabaceae</taxon>
        <taxon>Papilionoideae</taxon>
        <taxon>50 kb inversion clade</taxon>
        <taxon>genistoids sensu lato</taxon>
        <taxon>core genistoids</taxon>
        <taxon>Genisteae</taxon>
        <taxon>Lupinus</taxon>
    </lineage>
</organism>
<dbReference type="EMBL" id="WOCE01000003">
    <property type="protein sequence ID" value="KAE9617340.1"/>
    <property type="molecule type" value="Genomic_DNA"/>
</dbReference>
<protein>
    <submittedName>
        <fullName evidence="1">Uncharacterized protein</fullName>
    </submittedName>
</protein>
<dbReference type="Proteomes" id="UP000447434">
    <property type="component" value="Chromosome 3"/>
</dbReference>
<accession>A0A6A4QU03</accession>
<evidence type="ECO:0000313" key="1">
    <source>
        <dbReference type="EMBL" id="KAE9617340.1"/>
    </source>
</evidence>